<dbReference type="PANTHER" id="PTHR39441:SF1">
    <property type="entry name" value="DUF2252 DOMAIN-CONTAINING PROTEIN"/>
    <property type="match status" value="1"/>
</dbReference>
<dbReference type="EMBL" id="JAALDK010000002">
    <property type="protein sequence ID" value="NUY04674.1"/>
    <property type="molecule type" value="Genomic_DNA"/>
</dbReference>
<dbReference type="AlphaFoldDB" id="A0A7Y6K6U9"/>
<proteinExistence type="predicted"/>
<dbReference type="SUPFAM" id="SSF56112">
    <property type="entry name" value="Protein kinase-like (PK-like)"/>
    <property type="match status" value="1"/>
</dbReference>
<gene>
    <name evidence="1" type="ORF">G5S42_34445</name>
</gene>
<comment type="caution">
    <text evidence="1">The sequence shown here is derived from an EMBL/GenBank/DDBJ whole genome shotgun (WGS) entry which is preliminary data.</text>
</comment>
<evidence type="ECO:0000313" key="1">
    <source>
        <dbReference type="EMBL" id="NUY04674.1"/>
    </source>
</evidence>
<reference evidence="1 2" key="1">
    <citation type="submission" date="2020-02" db="EMBL/GenBank/DDBJ databases">
        <title>Paraburkholderia simonii sp. nov. and Paraburkholderia youngii sp. nov. Brazilian and Mexican Mimosa-associated rhizobia.</title>
        <authorList>
            <person name="Mavima L."/>
            <person name="Beukes C.W."/>
            <person name="Chan W.Y."/>
            <person name="Palmer M."/>
            <person name="De Meyer S.E."/>
            <person name="James E.K."/>
            <person name="Venter S.N."/>
            <person name="Steenkamp E.T."/>
        </authorList>
    </citation>
    <scope>NUCLEOTIDE SEQUENCE [LARGE SCALE GENOMIC DNA]</scope>
    <source>
        <strain evidence="1 2">JPY169</strain>
    </source>
</reference>
<dbReference type="RefSeq" id="WP_176111193.1">
    <property type="nucleotide sequence ID" value="NZ_JAALDK010000002.1"/>
</dbReference>
<dbReference type="GeneID" id="301105451"/>
<evidence type="ECO:0000313" key="2">
    <source>
        <dbReference type="Proteomes" id="UP000594380"/>
    </source>
</evidence>
<dbReference type="PANTHER" id="PTHR39441">
    <property type="entry name" value="DUF2252 DOMAIN-CONTAINING PROTEIN"/>
    <property type="match status" value="1"/>
</dbReference>
<sequence>MAVVARSTVVKKAFSKNFPAPDQRAPLLAELRRHKMARTAYDYVRGGARRFYAWLDSQPPGALPDGPPVWICGDCHLGNLGPVADAAGHVAVQIRDLDQCVIGNPVHDLLRLGLSLATAARSADLPGVITSCMAEALIDGYQQAFDDTRSNETKRAQRPAVVQVAMKRALHQSWRKLGRQTIDGAAPYIPLGKRFWPLSEEEAQAVRSLFAPQSDLAMAEVLGAATTGDAKIEVLDAAFWVKGCSSLGRRRYAVLLDIDGECSAGGPPCLVDIKEAATAAAPAHAGAPMPRDNAKRVAEGARHVTPRLGDRMRAARLNGAAVVIRELMPQDLKFDADRLTEADAVKAAHFLALVIGQAHAQQMDASTRKAWLGDLQASWPKSIKAPSWLWRSMVELTVANEAEYLEHCRRYAVDRRGDQVR</sequence>
<dbReference type="Proteomes" id="UP000594380">
    <property type="component" value="Unassembled WGS sequence"/>
</dbReference>
<name>A0A7Y6K6U9_9BURK</name>
<accession>A0A7Y6K6U9</accession>
<protein>
    <submittedName>
        <fullName evidence="1">DUF2252 family protein</fullName>
    </submittedName>
</protein>
<organism evidence="1 2">
    <name type="scientific">Paraburkholderia youngii</name>
    <dbReference type="NCBI Taxonomy" id="2782701"/>
    <lineage>
        <taxon>Bacteria</taxon>
        <taxon>Pseudomonadati</taxon>
        <taxon>Pseudomonadota</taxon>
        <taxon>Betaproteobacteria</taxon>
        <taxon>Burkholderiales</taxon>
        <taxon>Burkholderiaceae</taxon>
        <taxon>Paraburkholderia</taxon>
    </lineage>
</organism>
<dbReference type="InterPro" id="IPR011009">
    <property type="entry name" value="Kinase-like_dom_sf"/>
</dbReference>
<dbReference type="InterPro" id="IPR018721">
    <property type="entry name" value="DUF2252"/>
</dbReference>
<dbReference type="Pfam" id="PF10009">
    <property type="entry name" value="DUF2252"/>
    <property type="match status" value="1"/>
</dbReference>